<evidence type="ECO:0000313" key="12">
    <source>
        <dbReference type="EMBL" id="KAJ7378805.1"/>
    </source>
</evidence>
<dbReference type="SMART" id="SM00408">
    <property type="entry name" value="IGc2"/>
    <property type="match status" value="2"/>
</dbReference>
<dbReference type="InterPro" id="IPR008160">
    <property type="entry name" value="Collagen"/>
</dbReference>
<keyword evidence="10" id="KW-0812">Transmembrane</keyword>
<evidence type="ECO:0000256" key="3">
    <source>
        <dbReference type="ARBA" id="ARBA00022729"/>
    </source>
</evidence>
<keyword evidence="6" id="KW-1015">Disulfide bond</keyword>
<dbReference type="InterPro" id="IPR036179">
    <property type="entry name" value="Ig-like_dom_sf"/>
</dbReference>
<evidence type="ECO:0000259" key="11">
    <source>
        <dbReference type="PROSITE" id="PS50835"/>
    </source>
</evidence>
<dbReference type="PROSITE" id="PS50835">
    <property type="entry name" value="IG_LIKE"/>
    <property type="match status" value="2"/>
</dbReference>
<feature type="compositionally biased region" description="Pro residues" evidence="9">
    <location>
        <begin position="140"/>
        <end position="151"/>
    </location>
</feature>
<dbReference type="SUPFAM" id="SSF48726">
    <property type="entry name" value="Immunoglobulin"/>
    <property type="match status" value="2"/>
</dbReference>
<keyword evidence="7" id="KW-0325">Glycoprotein</keyword>
<dbReference type="InterPro" id="IPR013783">
    <property type="entry name" value="Ig-like_fold"/>
</dbReference>
<organism evidence="12 13">
    <name type="scientific">Desmophyllum pertusum</name>
    <dbReference type="NCBI Taxonomy" id="174260"/>
    <lineage>
        <taxon>Eukaryota</taxon>
        <taxon>Metazoa</taxon>
        <taxon>Cnidaria</taxon>
        <taxon>Anthozoa</taxon>
        <taxon>Hexacorallia</taxon>
        <taxon>Scleractinia</taxon>
        <taxon>Caryophylliina</taxon>
        <taxon>Caryophylliidae</taxon>
        <taxon>Desmophyllum</taxon>
    </lineage>
</organism>
<dbReference type="FunFam" id="2.60.40.10:FF:000273">
    <property type="entry name" value="contactin-3 isoform X1"/>
    <property type="match status" value="1"/>
</dbReference>
<proteinExistence type="predicted"/>
<feature type="domain" description="Ig-like" evidence="11">
    <location>
        <begin position="176"/>
        <end position="260"/>
    </location>
</feature>
<evidence type="ECO:0000256" key="9">
    <source>
        <dbReference type="SAM" id="MobiDB-lite"/>
    </source>
</evidence>
<evidence type="ECO:0000313" key="13">
    <source>
        <dbReference type="Proteomes" id="UP001163046"/>
    </source>
</evidence>
<dbReference type="FunFam" id="2.60.40.10:FF:000005">
    <property type="entry name" value="Neuronal cell adhesion molecule"/>
    <property type="match status" value="1"/>
</dbReference>
<dbReference type="EMBL" id="MU826362">
    <property type="protein sequence ID" value="KAJ7378805.1"/>
    <property type="molecule type" value="Genomic_DNA"/>
</dbReference>
<protein>
    <submittedName>
        <fullName evidence="12">Roundabout 1</fullName>
    </submittedName>
</protein>
<comment type="subcellular location">
    <subcellularLocation>
        <location evidence="1">Cell membrane</location>
    </subcellularLocation>
</comment>
<dbReference type="OrthoDB" id="5989217at2759"/>
<dbReference type="GO" id="GO:0005886">
    <property type="term" value="C:plasma membrane"/>
    <property type="evidence" value="ECO:0007669"/>
    <property type="project" value="UniProtKB-SubCell"/>
</dbReference>
<gene>
    <name evidence="12" type="primary">ROBO1_6</name>
    <name evidence="12" type="ORF">OS493_020403</name>
</gene>
<dbReference type="Proteomes" id="UP001163046">
    <property type="component" value="Unassembled WGS sequence"/>
</dbReference>
<dbReference type="AlphaFoldDB" id="A0A9W9ZCG8"/>
<evidence type="ECO:0000256" key="7">
    <source>
        <dbReference type="ARBA" id="ARBA00023180"/>
    </source>
</evidence>
<keyword evidence="2" id="KW-1003">Cell membrane</keyword>
<evidence type="ECO:0000256" key="5">
    <source>
        <dbReference type="ARBA" id="ARBA00023136"/>
    </source>
</evidence>
<evidence type="ECO:0000256" key="1">
    <source>
        <dbReference type="ARBA" id="ARBA00004236"/>
    </source>
</evidence>
<keyword evidence="3" id="KW-0732">Signal</keyword>
<dbReference type="PANTHER" id="PTHR12231:SF253">
    <property type="entry name" value="DPR-INTERACTING PROTEIN ETA, ISOFORM B-RELATED"/>
    <property type="match status" value="1"/>
</dbReference>
<keyword evidence="5 10" id="KW-0472">Membrane</keyword>
<evidence type="ECO:0000256" key="6">
    <source>
        <dbReference type="ARBA" id="ARBA00023157"/>
    </source>
</evidence>
<dbReference type="InterPro" id="IPR007110">
    <property type="entry name" value="Ig-like_dom"/>
</dbReference>
<evidence type="ECO:0000256" key="10">
    <source>
        <dbReference type="SAM" id="Phobius"/>
    </source>
</evidence>
<keyword evidence="10" id="KW-1133">Transmembrane helix</keyword>
<dbReference type="Pfam" id="PF07679">
    <property type="entry name" value="I-set"/>
    <property type="match status" value="2"/>
</dbReference>
<feature type="transmembrane region" description="Helical" evidence="10">
    <location>
        <begin position="12"/>
        <end position="31"/>
    </location>
</feature>
<comment type="caution">
    <text evidence="12">The sequence shown here is derived from an EMBL/GenBank/DDBJ whole genome shotgun (WGS) entry which is preliminary data.</text>
</comment>
<name>A0A9W9ZCG8_9CNID</name>
<accession>A0A9W9ZCG8</accession>
<evidence type="ECO:0000256" key="8">
    <source>
        <dbReference type="ARBA" id="ARBA00023319"/>
    </source>
</evidence>
<feature type="compositionally biased region" description="Low complexity" evidence="9">
    <location>
        <begin position="152"/>
        <end position="161"/>
    </location>
</feature>
<dbReference type="PANTHER" id="PTHR12231">
    <property type="entry name" value="CTX-RELATED TYPE I TRANSMEMBRANE PROTEIN"/>
    <property type="match status" value="1"/>
</dbReference>
<evidence type="ECO:0000256" key="4">
    <source>
        <dbReference type="ARBA" id="ARBA00022737"/>
    </source>
</evidence>
<reference evidence="12" key="1">
    <citation type="submission" date="2023-01" db="EMBL/GenBank/DDBJ databases">
        <title>Genome assembly of the deep-sea coral Lophelia pertusa.</title>
        <authorList>
            <person name="Herrera S."/>
            <person name="Cordes E."/>
        </authorList>
    </citation>
    <scope>NUCLEOTIDE SEQUENCE</scope>
    <source>
        <strain evidence="12">USNM1676648</strain>
        <tissue evidence="12">Polyp</tissue>
    </source>
</reference>
<dbReference type="InterPro" id="IPR013098">
    <property type="entry name" value="Ig_I-set"/>
</dbReference>
<dbReference type="InterPro" id="IPR003598">
    <property type="entry name" value="Ig_sub2"/>
</dbReference>
<dbReference type="Pfam" id="PF01391">
    <property type="entry name" value="Collagen"/>
    <property type="match status" value="1"/>
</dbReference>
<dbReference type="InterPro" id="IPR003599">
    <property type="entry name" value="Ig_sub"/>
</dbReference>
<keyword evidence="8" id="KW-0393">Immunoglobulin domain</keyword>
<evidence type="ECO:0000256" key="2">
    <source>
        <dbReference type="ARBA" id="ARBA00022475"/>
    </source>
</evidence>
<keyword evidence="4" id="KW-0677">Repeat</keyword>
<feature type="domain" description="Ig-like" evidence="11">
    <location>
        <begin position="265"/>
        <end position="350"/>
    </location>
</feature>
<dbReference type="SMART" id="SM00409">
    <property type="entry name" value="IG"/>
    <property type="match status" value="2"/>
</dbReference>
<keyword evidence="13" id="KW-1185">Reference proteome</keyword>
<feature type="region of interest" description="Disordered" evidence="9">
    <location>
        <begin position="123"/>
        <end position="172"/>
    </location>
</feature>
<dbReference type="Gene3D" id="2.60.40.10">
    <property type="entry name" value="Immunoglobulins"/>
    <property type="match status" value="2"/>
</dbReference>
<sequence length="383" mass="41227">MEISKTRPVSNTVVFSSIFLSVICFAGLIHVEIELHAHRQMLQVLTQQRAENIEIRNTAHDENVSVMKILHGDLEKELHIRYKRNLEATNKKSNDSETTDRDEIRRLRLALISLACNVQCPKSIRGRRGRPGYTGSPGEHGPPGPQGPPGPKGIRGIQGIQGPPGPKGPGKSISAPSIVAPPMFMVVNETGTASFQCEAEGNPVPKVRWLKQNSSLLADKRVAPSLGGLMITDVTSQDDGMYTCVASNILGVMSSSAKLSVQVGALITRKPSSVIVEEGQDVSLVCQATGQPTPTVTWRKAFSQLPKEKTAIADGKLTILKITKGDGGTYACVVKNLLGEDSAVALVTVIDELKFTSTPPAKVVTTVFSNVMFELCSTGFNRH</sequence>
<dbReference type="InterPro" id="IPR051170">
    <property type="entry name" value="Neural/epithelial_adhesion"/>
</dbReference>